<dbReference type="AlphaFoldDB" id="A0A8H5H6A0"/>
<dbReference type="InterPro" id="IPR001680">
    <property type="entry name" value="WD40_rpt"/>
</dbReference>
<dbReference type="SUPFAM" id="SSF50978">
    <property type="entry name" value="WD40 repeat-like"/>
    <property type="match status" value="2"/>
</dbReference>
<evidence type="ECO:0000313" key="4">
    <source>
        <dbReference type="Proteomes" id="UP000565441"/>
    </source>
</evidence>
<evidence type="ECO:0008006" key="5">
    <source>
        <dbReference type="Google" id="ProtNLM"/>
    </source>
</evidence>
<dbReference type="OrthoDB" id="8883818at2759"/>
<dbReference type="GO" id="GO:0003723">
    <property type="term" value="F:RNA binding"/>
    <property type="evidence" value="ECO:0007669"/>
    <property type="project" value="TreeGrafter"/>
</dbReference>
<dbReference type="PANTHER" id="PTHR44163">
    <property type="entry name" value="U3 SMALL NUCLEOLAR RNA-ASSOCIATED PROTEIN 4 HOMOLOG"/>
    <property type="match status" value="1"/>
</dbReference>
<accession>A0A8H5H6A0</accession>
<dbReference type="EMBL" id="JAACJP010000023">
    <property type="protein sequence ID" value="KAF5377459.1"/>
    <property type="molecule type" value="Genomic_DNA"/>
</dbReference>
<dbReference type="GO" id="GO:0034455">
    <property type="term" value="C:t-UTP complex"/>
    <property type="evidence" value="ECO:0007669"/>
    <property type="project" value="TreeGrafter"/>
</dbReference>
<reference evidence="3 4" key="1">
    <citation type="journal article" date="2020" name="ISME J.">
        <title>Uncovering the hidden diversity of litter-decomposition mechanisms in mushroom-forming fungi.</title>
        <authorList>
            <person name="Floudas D."/>
            <person name="Bentzer J."/>
            <person name="Ahren D."/>
            <person name="Johansson T."/>
            <person name="Persson P."/>
            <person name="Tunlid A."/>
        </authorList>
    </citation>
    <scope>NUCLEOTIDE SEQUENCE [LARGE SCALE GENOMIC DNA]</scope>
    <source>
        <strain evidence="3 4">CBS 661.87</strain>
    </source>
</reference>
<feature type="region of interest" description="Disordered" evidence="2">
    <location>
        <begin position="632"/>
        <end position="657"/>
    </location>
</feature>
<name>A0A8H5H6A0_9AGAR</name>
<sequence length="871" mass="95641">MGESTTLAVHRCRFVDYTPSAITALAFPPLPLPSISAKGKKSTSGKQPSRFGTLAVGHANGNIDLCEWVGGERDHQSSQAWVIRKTLPGPYPSKVDSITFVIRHPDDFDDADDVPTCSDLRLFSSGGGSELLEWDMQRACVRRTISSQGGSIWCMAANPASSLLALGCEDGTVRLLSLANDTLTHYRRFDRVKCRVLSVAWGPPVPQYPQTRASGTADDSDSDEEEDTWNDSWLVTGGSDSSIRKWDVSTGRVIDRMGTDKVRGERTLVWTVGVLGDGTIVSGDSLGMVKFWDSRTCTQLQSFQGHGADVLCLAVGPEGNTVFTSGVDQKISLFSLVKIGNPEQTSNLLASSSSRWVQSCSRRMHSHDVRALATWPPYTTLPPSHKRYFPMDIAPILASGGLDMSVVVTPAALPSTTVVKVLNPLLTSAHCTFEDSYHRRLAYSSGPSGTSAVHVARNARLVSCMRDSGVSVWRIKARPSGEEEGLAEAEAPRFDAHPAGWEKVLEMDLNVNTNLIASGISDDGRWLVASDLYETKLFSLTTDAKDRVNIHRIRDFSSILQAHIPGSTTSSTGGQAFQFTPDSSKLVMSTATSSYILVIDLTGEKPRVLRRFDQHRQKNLTVRDRVVKRRRMDGDVEMGDAAAEDSEESEEEEDDSTPALVSILRISVSPDGQWLATSDDRARTHIFNLDSIQHHSVLPSFSKPVQVFAFDHKRPDILTMTFPDNSLQIYNVESRQFPAWGKELCNNLPKRFTHAHDPVLGVTFNPAEPSPAAGATPRYALFWGSTWICKLSMSDATPGGLTKKRRRESVKLSAPPPGDDAAPDFKMMTHYRPILYVDFLADGELVVVERPLVDVLSELPPAYFKHRYGAS</sequence>
<feature type="region of interest" description="Disordered" evidence="2">
    <location>
        <begin position="798"/>
        <end position="819"/>
    </location>
</feature>
<keyword evidence="4" id="KW-1185">Reference proteome</keyword>
<organism evidence="3 4">
    <name type="scientific">Tricholomella constricta</name>
    <dbReference type="NCBI Taxonomy" id="117010"/>
    <lineage>
        <taxon>Eukaryota</taxon>
        <taxon>Fungi</taxon>
        <taxon>Dikarya</taxon>
        <taxon>Basidiomycota</taxon>
        <taxon>Agaricomycotina</taxon>
        <taxon>Agaricomycetes</taxon>
        <taxon>Agaricomycetidae</taxon>
        <taxon>Agaricales</taxon>
        <taxon>Tricholomatineae</taxon>
        <taxon>Lyophyllaceae</taxon>
        <taxon>Tricholomella</taxon>
    </lineage>
</organism>
<feature type="compositionally biased region" description="Acidic residues" evidence="2">
    <location>
        <begin position="635"/>
        <end position="656"/>
    </location>
</feature>
<evidence type="ECO:0000256" key="1">
    <source>
        <dbReference type="PROSITE-ProRule" id="PRU00221"/>
    </source>
</evidence>
<feature type="repeat" description="WD" evidence="1">
    <location>
        <begin position="234"/>
        <end position="256"/>
    </location>
</feature>
<feature type="repeat" description="WD" evidence="1">
    <location>
        <begin position="303"/>
        <end position="336"/>
    </location>
</feature>
<feature type="compositionally biased region" description="Acidic residues" evidence="2">
    <location>
        <begin position="218"/>
        <end position="229"/>
    </location>
</feature>
<dbReference type="Proteomes" id="UP000565441">
    <property type="component" value="Unassembled WGS sequence"/>
</dbReference>
<gene>
    <name evidence="3" type="ORF">D9615_005177</name>
</gene>
<dbReference type="GO" id="GO:0030686">
    <property type="term" value="C:90S preribosome"/>
    <property type="evidence" value="ECO:0007669"/>
    <property type="project" value="InterPro"/>
</dbReference>
<dbReference type="GO" id="GO:0000462">
    <property type="term" value="P:maturation of SSU-rRNA from tricistronic rRNA transcript (SSU-rRNA, 5.8S rRNA, LSU-rRNA)"/>
    <property type="evidence" value="ECO:0007669"/>
    <property type="project" value="InterPro"/>
</dbReference>
<comment type="caution">
    <text evidence="3">The sequence shown here is derived from an EMBL/GenBank/DDBJ whole genome shotgun (WGS) entry which is preliminary data.</text>
</comment>
<evidence type="ECO:0000256" key="2">
    <source>
        <dbReference type="SAM" id="MobiDB-lite"/>
    </source>
</evidence>
<dbReference type="PANTHER" id="PTHR44163:SF1">
    <property type="entry name" value="U3 SMALL NUCLEOLAR RNA-ASSOCIATED PROTEIN 4 HOMOLOG"/>
    <property type="match status" value="1"/>
</dbReference>
<dbReference type="GO" id="GO:0032040">
    <property type="term" value="C:small-subunit processome"/>
    <property type="evidence" value="ECO:0007669"/>
    <property type="project" value="TreeGrafter"/>
</dbReference>
<dbReference type="InterPro" id="IPR036322">
    <property type="entry name" value="WD40_repeat_dom_sf"/>
</dbReference>
<evidence type="ECO:0000313" key="3">
    <source>
        <dbReference type="EMBL" id="KAF5377459.1"/>
    </source>
</evidence>
<keyword evidence="1" id="KW-0853">WD repeat</keyword>
<dbReference type="InterPro" id="IPR046351">
    <property type="entry name" value="UTP4"/>
</dbReference>
<dbReference type="InterPro" id="IPR015943">
    <property type="entry name" value="WD40/YVTN_repeat-like_dom_sf"/>
</dbReference>
<dbReference type="SMART" id="SM00320">
    <property type="entry name" value="WD40"/>
    <property type="match status" value="7"/>
</dbReference>
<dbReference type="PROSITE" id="PS50082">
    <property type="entry name" value="WD_REPEATS_2"/>
    <property type="match status" value="2"/>
</dbReference>
<dbReference type="Pfam" id="PF00400">
    <property type="entry name" value="WD40"/>
    <property type="match status" value="2"/>
</dbReference>
<feature type="region of interest" description="Disordered" evidence="2">
    <location>
        <begin position="207"/>
        <end position="232"/>
    </location>
</feature>
<proteinExistence type="predicted"/>
<dbReference type="Gene3D" id="2.130.10.10">
    <property type="entry name" value="YVTN repeat-like/Quinoprotein amine dehydrogenase"/>
    <property type="match status" value="3"/>
</dbReference>
<protein>
    <recommendedName>
        <fullName evidence="5">U3 small nucleolar RNA-associated protein 4</fullName>
    </recommendedName>
</protein>